<dbReference type="InterPro" id="IPR005135">
    <property type="entry name" value="Endo/exonuclease/phosphatase"/>
</dbReference>
<dbReference type="InterPro" id="IPR036691">
    <property type="entry name" value="Endo/exonu/phosph_ase_sf"/>
</dbReference>
<feature type="non-terminal residue" evidence="2">
    <location>
        <position position="471"/>
    </location>
</feature>
<reference evidence="2" key="1">
    <citation type="submission" date="2023-10" db="EMBL/GenBank/DDBJ databases">
        <authorList>
            <person name="Chen Y."/>
            <person name="Shah S."/>
            <person name="Dougan E. K."/>
            <person name="Thang M."/>
            <person name="Chan C."/>
        </authorList>
    </citation>
    <scope>NUCLEOTIDE SEQUENCE [LARGE SCALE GENOMIC DNA]</scope>
</reference>
<gene>
    <name evidence="2" type="ORF">PCOR1329_LOCUS52014</name>
</gene>
<accession>A0ABN9UXS2</accession>
<evidence type="ECO:0000259" key="1">
    <source>
        <dbReference type="Pfam" id="PF03372"/>
    </source>
</evidence>
<dbReference type="Gene3D" id="3.60.10.10">
    <property type="entry name" value="Endonuclease/exonuclease/phosphatase"/>
    <property type="match status" value="1"/>
</dbReference>
<evidence type="ECO:0000313" key="3">
    <source>
        <dbReference type="Proteomes" id="UP001189429"/>
    </source>
</evidence>
<dbReference type="Pfam" id="PF03372">
    <property type="entry name" value="Exo_endo_phos"/>
    <property type="match status" value="1"/>
</dbReference>
<dbReference type="SUPFAM" id="SSF56219">
    <property type="entry name" value="DNase I-like"/>
    <property type="match status" value="1"/>
</dbReference>
<comment type="caution">
    <text evidence="2">The sequence shown here is derived from an EMBL/GenBank/DDBJ whole genome shotgun (WGS) entry which is preliminary data.</text>
</comment>
<sequence>MLLALQETHASEYSMQVLLERLSKPFCCFSSCVPGGREDAGGVATVVPATADGYACDFVPEEVVPGRILRLSGEVRPSTQGSQPCNFVHWNIHNHDISPDQRRRVAERLRQDLAWARQCPATRSTFVVGDFSFGDCDEIDSFLDADQPLQAQATRPSRGGGGRAQAAAAAGQTARLARHPGQRQWLDALRAAAEMTPGKPTHWNASTRTSSSIDRVFVGTPRWQLCQGWQACQVRGEAREMHIRGISDHSMVAVSLLRRTPGRRRPDTPAAIPLAVEIVDGYLAMVPMQHQEPPDEYKYFARILQAAAKAGAAGVAQNAWARELVRASEQTRSVEILDYAEFQRRCNIAQRKDAAGRRRVLEEAAQHEPEESRRRQLVAQQRALKRRARLWAPFNARRYLARLETDGAELTEASDIVAALGQHWGKVFCPPTPAALTEQRAREQPAYLKRFWVPAVDWDAYCPPAAATVRE</sequence>
<dbReference type="EMBL" id="CAUYUJ010016323">
    <property type="protein sequence ID" value="CAK0864020.1"/>
    <property type="molecule type" value="Genomic_DNA"/>
</dbReference>
<dbReference type="Proteomes" id="UP001189429">
    <property type="component" value="Unassembled WGS sequence"/>
</dbReference>
<protein>
    <recommendedName>
        <fullName evidence="1">Endonuclease/exonuclease/phosphatase domain-containing protein</fullName>
    </recommendedName>
</protein>
<evidence type="ECO:0000313" key="2">
    <source>
        <dbReference type="EMBL" id="CAK0864020.1"/>
    </source>
</evidence>
<proteinExistence type="predicted"/>
<organism evidence="2 3">
    <name type="scientific">Prorocentrum cordatum</name>
    <dbReference type="NCBI Taxonomy" id="2364126"/>
    <lineage>
        <taxon>Eukaryota</taxon>
        <taxon>Sar</taxon>
        <taxon>Alveolata</taxon>
        <taxon>Dinophyceae</taxon>
        <taxon>Prorocentrales</taxon>
        <taxon>Prorocentraceae</taxon>
        <taxon>Prorocentrum</taxon>
    </lineage>
</organism>
<keyword evidence="3" id="KW-1185">Reference proteome</keyword>
<name>A0ABN9UXS2_9DINO</name>
<feature type="domain" description="Endonuclease/exonuclease/phosphatase" evidence="1">
    <location>
        <begin position="3"/>
        <end position="229"/>
    </location>
</feature>